<evidence type="ECO:0000313" key="2">
    <source>
        <dbReference type="Proteomes" id="UP000095392"/>
    </source>
</evidence>
<accession>A0AB36FWQ6</accession>
<reference evidence="1 2" key="1">
    <citation type="submission" date="2016-09" db="EMBL/GenBank/DDBJ databases">
        <title>Draft Genome Sequence of four Alteromonas macleodii strains isolated from copper coupons and grown long-term at elevated copper levels.</title>
        <authorList>
            <person name="Cusick K."/>
            <person name="Dale J."/>
            <person name="Little B."/>
            <person name="Biffinger J."/>
        </authorList>
    </citation>
    <scope>NUCLEOTIDE SEQUENCE [LARGE SCALE GENOMIC DNA]</scope>
    <source>
        <strain evidence="1 2">KCP01</strain>
    </source>
</reference>
<dbReference type="AlphaFoldDB" id="A0AB36FWQ6"/>
<evidence type="ECO:0000313" key="1">
    <source>
        <dbReference type="EMBL" id="OES30497.1"/>
    </source>
</evidence>
<dbReference type="EMBL" id="MIPY01000020">
    <property type="protein sequence ID" value="OES30497.1"/>
    <property type="molecule type" value="Genomic_DNA"/>
</dbReference>
<gene>
    <name evidence="1" type="ORF">BFV95_2984</name>
</gene>
<protein>
    <submittedName>
        <fullName evidence="1">Uncharacterized protein</fullName>
    </submittedName>
</protein>
<sequence>MNTKKVCSPLMYFKPKFVHQRSTDPIINQSLAEIAVFKRCAD</sequence>
<name>A0AB36FWQ6_ALTMA</name>
<keyword evidence="2" id="KW-1185">Reference proteome</keyword>
<organism evidence="1 2">
    <name type="scientific">Alteromonas macleodii</name>
    <name type="common">Pseudoalteromonas macleodii</name>
    <dbReference type="NCBI Taxonomy" id="28108"/>
    <lineage>
        <taxon>Bacteria</taxon>
        <taxon>Pseudomonadati</taxon>
        <taxon>Pseudomonadota</taxon>
        <taxon>Gammaproteobacteria</taxon>
        <taxon>Alteromonadales</taxon>
        <taxon>Alteromonadaceae</taxon>
        <taxon>Alteromonas/Salinimonas group</taxon>
        <taxon>Alteromonas</taxon>
    </lineage>
</organism>
<proteinExistence type="predicted"/>
<dbReference type="Proteomes" id="UP000095392">
    <property type="component" value="Unassembled WGS sequence"/>
</dbReference>
<comment type="caution">
    <text evidence="1">The sequence shown here is derived from an EMBL/GenBank/DDBJ whole genome shotgun (WGS) entry which is preliminary data.</text>
</comment>